<accession>A0ABU2NKH7</accession>
<feature type="domain" description="HTH cro/C1-type" evidence="1">
    <location>
        <begin position="30"/>
        <end position="82"/>
    </location>
</feature>
<dbReference type="SMART" id="SM00530">
    <property type="entry name" value="HTH_XRE"/>
    <property type="match status" value="1"/>
</dbReference>
<sequence length="282" mass="31390">MEDGTEHPPGGAAWDEDDTAAVVRTVGKLVKLCRERSGMTQAELGAAIGYSLEQVSSVERGRRVPKPEFLSKADEVLHADGLLTALQKDVAEARYPKKVRDLAKLEADAVELGAYSNHNMHGLLQTEEYARALYGMRWPAFSEEQIDQHVSARMARQEVIRRSQPPTLTFIQEEVTLRRPIGGSMVLRRQLEHLLEVGRLRHVSIQLMPTGREEHAGMAGEIRLIRLSDGTTLGHSEAQLSSRVISTPKDVHILEMRYGFLRAQALSPRESVSAIEKILGET</sequence>
<dbReference type="InterPro" id="IPR043917">
    <property type="entry name" value="DUF5753"/>
</dbReference>
<evidence type="ECO:0000313" key="2">
    <source>
        <dbReference type="EMBL" id="MDT0377428.1"/>
    </source>
</evidence>
<dbReference type="RefSeq" id="WP_311671413.1">
    <property type="nucleotide sequence ID" value="NZ_JAVREQ010000001.1"/>
</dbReference>
<dbReference type="SUPFAM" id="SSF47413">
    <property type="entry name" value="lambda repressor-like DNA-binding domains"/>
    <property type="match status" value="1"/>
</dbReference>
<dbReference type="Gene3D" id="1.10.260.40">
    <property type="entry name" value="lambda repressor-like DNA-binding domains"/>
    <property type="match status" value="1"/>
</dbReference>
<keyword evidence="3" id="KW-1185">Reference proteome</keyword>
<protein>
    <submittedName>
        <fullName evidence="2">Helix-turn-helix transcriptional regulator</fullName>
    </submittedName>
</protein>
<dbReference type="EMBL" id="JAVREQ010000001">
    <property type="protein sequence ID" value="MDT0377428.1"/>
    <property type="molecule type" value="Genomic_DNA"/>
</dbReference>
<dbReference type="Pfam" id="PF19054">
    <property type="entry name" value="DUF5753"/>
    <property type="match status" value="1"/>
</dbReference>
<evidence type="ECO:0000259" key="1">
    <source>
        <dbReference type="PROSITE" id="PS50943"/>
    </source>
</evidence>
<reference evidence="3" key="1">
    <citation type="submission" date="2023-07" db="EMBL/GenBank/DDBJ databases">
        <title>30 novel species of actinomycetes from the DSMZ collection.</title>
        <authorList>
            <person name="Nouioui I."/>
        </authorList>
    </citation>
    <scope>NUCLEOTIDE SEQUENCE [LARGE SCALE GENOMIC DNA]</scope>
    <source>
        <strain evidence="3">DSM 42041</strain>
    </source>
</reference>
<name>A0ABU2NKH7_9ACTN</name>
<organism evidence="2 3">
    <name type="scientific">Streptomyces hazeniae</name>
    <dbReference type="NCBI Taxonomy" id="3075538"/>
    <lineage>
        <taxon>Bacteria</taxon>
        <taxon>Bacillati</taxon>
        <taxon>Actinomycetota</taxon>
        <taxon>Actinomycetes</taxon>
        <taxon>Kitasatosporales</taxon>
        <taxon>Streptomycetaceae</taxon>
        <taxon>Streptomyces</taxon>
    </lineage>
</organism>
<dbReference type="CDD" id="cd00093">
    <property type="entry name" value="HTH_XRE"/>
    <property type="match status" value="1"/>
</dbReference>
<comment type="caution">
    <text evidence="2">The sequence shown here is derived from an EMBL/GenBank/DDBJ whole genome shotgun (WGS) entry which is preliminary data.</text>
</comment>
<evidence type="ECO:0000313" key="3">
    <source>
        <dbReference type="Proteomes" id="UP001183414"/>
    </source>
</evidence>
<proteinExistence type="predicted"/>
<dbReference type="InterPro" id="IPR001387">
    <property type="entry name" value="Cro/C1-type_HTH"/>
</dbReference>
<dbReference type="Proteomes" id="UP001183414">
    <property type="component" value="Unassembled WGS sequence"/>
</dbReference>
<dbReference type="InterPro" id="IPR010982">
    <property type="entry name" value="Lambda_DNA-bd_dom_sf"/>
</dbReference>
<dbReference type="Pfam" id="PF13560">
    <property type="entry name" value="HTH_31"/>
    <property type="match status" value="1"/>
</dbReference>
<dbReference type="PROSITE" id="PS50943">
    <property type="entry name" value="HTH_CROC1"/>
    <property type="match status" value="1"/>
</dbReference>
<gene>
    <name evidence="2" type="ORF">RM572_01390</name>
</gene>